<reference evidence="10" key="1">
    <citation type="submission" date="2023-01" db="EMBL/GenBank/DDBJ databases">
        <title>The diversity of Class Acidimicrobiia in South China Sea sediment environments and the proposal of Iamia marina sp. nov., a novel species of the genus Iamia.</title>
        <authorList>
            <person name="He Y."/>
            <person name="Tian X."/>
        </authorList>
    </citation>
    <scope>NUCLEOTIDE SEQUENCE</scope>
    <source>
        <strain evidence="10">DSM 19957</strain>
    </source>
</reference>
<dbReference type="InterPro" id="IPR014284">
    <property type="entry name" value="RNA_pol_sigma-70_dom"/>
</dbReference>
<evidence type="ECO:0000256" key="4">
    <source>
        <dbReference type="ARBA" id="ARBA00023082"/>
    </source>
</evidence>
<comment type="similarity">
    <text evidence="1">Belongs to the sigma-70 factor family. ECF subfamily.</text>
</comment>
<feature type="compositionally biased region" description="Basic and acidic residues" evidence="8">
    <location>
        <begin position="110"/>
        <end position="126"/>
    </location>
</feature>
<evidence type="ECO:0000256" key="5">
    <source>
        <dbReference type="ARBA" id="ARBA00023125"/>
    </source>
</evidence>
<dbReference type="GO" id="GO:0003677">
    <property type="term" value="F:DNA binding"/>
    <property type="evidence" value="ECO:0007669"/>
    <property type="project" value="UniProtKB-KW"/>
</dbReference>
<keyword evidence="5" id="KW-0238">DNA-binding</keyword>
<dbReference type="InterPro" id="IPR007627">
    <property type="entry name" value="RNA_pol_sigma70_r2"/>
</dbReference>
<dbReference type="EMBL" id="CP116942">
    <property type="protein sequence ID" value="WCO67778.1"/>
    <property type="molecule type" value="Genomic_DNA"/>
</dbReference>
<dbReference type="GO" id="GO:0016987">
    <property type="term" value="F:sigma factor activity"/>
    <property type="evidence" value="ECO:0007669"/>
    <property type="project" value="UniProtKB-KW"/>
</dbReference>
<evidence type="ECO:0000256" key="7">
    <source>
        <dbReference type="ARBA" id="ARBA00024701"/>
    </source>
</evidence>
<feature type="domain" description="HTH luxR-type" evidence="9">
    <location>
        <begin position="170"/>
        <end position="197"/>
    </location>
</feature>
<dbReference type="SUPFAM" id="SSF46894">
    <property type="entry name" value="C-terminal effector domain of the bipartite response regulators"/>
    <property type="match status" value="1"/>
</dbReference>
<keyword evidence="4" id="KW-0731">Sigma factor</keyword>
<dbReference type="PIRSF" id="PIRSF002939">
    <property type="entry name" value="RNA_polymerase_sigma-H_factor"/>
    <property type="match status" value="1"/>
</dbReference>
<dbReference type="PROSITE" id="PS00622">
    <property type="entry name" value="HTH_LUXR_1"/>
    <property type="match status" value="1"/>
</dbReference>
<dbReference type="SMART" id="SM00421">
    <property type="entry name" value="HTH_LUXR"/>
    <property type="match status" value="1"/>
</dbReference>
<name>A0AAF0BW88_9ACTN</name>
<dbReference type="Pfam" id="PF08281">
    <property type="entry name" value="Sigma70_r4_2"/>
    <property type="match status" value="1"/>
</dbReference>
<keyword evidence="6" id="KW-0804">Transcription</keyword>
<dbReference type="InterPro" id="IPR000792">
    <property type="entry name" value="Tscrpt_reg_LuxR_C"/>
</dbReference>
<dbReference type="PANTHER" id="PTHR30385">
    <property type="entry name" value="SIGMA FACTOR F FLAGELLAR"/>
    <property type="match status" value="1"/>
</dbReference>
<sequence>MPAALTAAPDAELARLFQEGSSAALDVLMVRYRRFARSRSRSYFLVGGDADDLEQEALIGLYKAVRDYRPDHEVAFRPFAELCITRQLLSAIKTANRHKHQPLNTSVTIHGRDAGEDDSHALEDRLPGPAATDDPAERLLGDEQVAALAAAVDADLSELEVDVLGLYVAGRSYEEIAEHVGRHAKSVDNAVQRIKRKLGRSLERYELAAAG</sequence>
<dbReference type="InterPro" id="IPR036388">
    <property type="entry name" value="WH-like_DNA-bd_sf"/>
</dbReference>
<evidence type="ECO:0000313" key="11">
    <source>
        <dbReference type="Proteomes" id="UP001216390"/>
    </source>
</evidence>
<feature type="region of interest" description="Disordered" evidence="8">
    <location>
        <begin position="108"/>
        <end position="135"/>
    </location>
</feature>
<proteinExistence type="inferred from homology"/>
<keyword evidence="3" id="KW-0805">Transcription regulation</keyword>
<organism evidence="10 11">
    <name type="scientific">Iamia majanohamensis</name>
    <dbReference type="NCBI Taxonomy" id="467976"/>
    <lineage>
        <taxon>Bacteria</taxon>
        <taxon>Bacillati</taxon>
        <taxon>Actinomycetota</taxon>
        <taxon>Acidimicrobiia</taxon>
        <taxon>Acidimicrobiales</taxon>
        <taxon>Iamiaceae</taxon>
        <taxon>Iamia</taxon>
    </lineage>
</organism>
<dbReference type="SUPFAM" id="SSF88946">
    <property type="entry name" value="Sigma2 domain of RNA polymerase sigma factors"/>
    <property type="match status" value="1"/>
</dbReference>
<evidence type="ECO:0000259" key="9">
    <source>
        <dbReference type="PROSITE" id="PS00622"/>
    </source>
</evidence>
<evidence type="ECO:0000256" key="2">
    <source>
        <dbReference type="ARBA" id="ARBA00021245"/>
    </source>
</evidence>
<gene>
    <name evidence="10" type="ORF">PO878_03445</name>
</gene>
<dbReference type="KEGG" id="ima:PO878_03445"/>
<dbReference type="AlphaFoldDB" id="A0AAF0BW88"/>
<evidence type="ECO:0000256" key="3">
    <source>
        <dbReference type="ARBA" id="ARBA00023015"/>
    </source>
</evidence>
<dbReference type="InterPro" id="IPR016371">
    <property type="entry name" value="RNA_pol_sigma-H_factor"/>
</dbReference>
<evidence type="ECO:0000256" key="6">
    <source>
        <dbReference type="ARBA" id="ARBA00023163"/>
    </source>
</evidence>
<dbReference type="Gene3D" id="1.20.120.1810">
    <property type="match status" value="1"/>
</dbReference>
<dbReference type="Proteomes" id="UP001216390">
    <property type="component" value="Chromosome"/>
</dbReference>
<evidence type="ECO:0000256" key="8">
    <source>
        <dbReference type="SAM" id="MobiDB-lite"/>
    </source>
</evidence>
<dbReference type="PANTHER" id="PTHR30385:SF1">
    <property type="entry name" value="RNA POLYMERASE SIGMA-H FACTOR"/>
    <property type="match status" value="1"/>
</dbReference>
<dbReference type="InterPro" id="IPR016032">
    <property type="entry name" value="Sig_transdc_resp-reg_C-effctor"/>
</dbReference>
<dbReference type="Gene3D" id="1.10.10.10">
    <property type="entry name" value="Winged helix-like DNA-binding domain superfamily/Winged helix DNA-binding domain"/>
    <property type="match status" value="1"/>
</dbReference>
<dbReference type="InterPro" id="IPR013249">
    <property type="entry name" value="RNA_pol_sigma70_r4_t2"/>
</dbReference>
<evidence type="ECO:0000256" key="1">
    <source>
        <dbReference type="ARBA" id="ARBA00010641"/>
    </source>
</evidence>
<evidence type="ECO:0000313" key="10">
    <source>
        <dbReference type="EMBL" id="WCO67778.1"/>
    </source>
</evidence>
<accession>A0AAF0BW88</accession>
<comment type="function">
    <text evidence="7">Sigma factors are initiation factors that promote the attachment of RNA polymerase to specific initiation sites and are then released. Sigma-S contributes to the protection against external stress, thus playing a role in cellular fitness and survival.</text>
</comment>
<dbReference type="RefSeq" id="WP_272737298.1">
    <property type="nucleotide sequence ID" value="NZ_CP116942.1"/>
</dbReference>
<dbReference type="NCBIfam" id="TIGR02937">
    <property type="entry name" value="sigma70-ECF"/>
    <property type="match status" value="1"/>
</dbReference>
<dbReference type="GO" id="GO:0006352">
    <property type="term" value="P:DNA-templated transcription initiation"/>
    <property type="evidence" value="ECO:0007669"/>
    <property type="project" value="InterPro"/>
</dbReference>
<protein>
    <recommendedName>
        <fullName evidence="2">RNA polymerase sigma factor SigS</fullName>
    </recommendedName>
</protein>
<dbReference type="Pfam" id="PF04542">
    <property type="entry name" value="Sigma70_r2"/>
    <property type="match status" value="1"/>
</dbReference>
<keyword evidence="11" id="KW-1185">Reference proteome</keyword>
<dbReference type="InterPro" id="IPR013325">
    <property type="entry name" value="RNA_pol_sigma_r2"/>
</dbReference>